<feature type="non-terminal residue" evidence="1">
    <location>
        <position position="1"/>
    </location>
</feature>
<proteinExistence type="predicted"/>
<accession>X1TY70</accession>
<dbReference type="AlphaFoldDB" id="X1TY70"/>
<dbReference type="EMBL" id="BARW01030845">
    <property type="protein sequence ID" value="GAJ10288.1"/>
    <property type="molecule type" value="Genomic_DNA"/>
</dbReference>
<comment type="caution">
    <text evidence="1">The sequence shown here is derived from an EMBL/GenBank/DDBJ whole genome shotgun (WGS) entry which is preliminary data.</text>
</comment>
<reference evidence="1" key="1">
    <citation type="journal article" date="2014" name="Front. Microbiol.">
        <title>High frequency of phylogenetically diverse reductive dehalogenase-homologous genes in deep subseafloor sedimentary metagenomes.</title>
        <authorList>
            <person name="Kawai M."/>
            <person name="Futagami T."/>
            <person name="Toyoda A."/>
            <person name="Takaki Y."/>
            <person name="Nishi S."/>
            <person name="Hori S."/>
            <person name="Arai W."/>
            <person name="Tsubouchi T."/>
            <person name="Morono Y."/>
            <person name="Uchiyama I."/>
            <person name="Ito T."/>
            <person name="Fujiyama A."/>
            <person name="Inagaki F."/>
            <person name="Takami H."/>
        </authorList>
    </citation>
    <scope>NUCLEOTIDE SEQUENCE</scope>
    <source>
        <strain evidence="1">Expedition CK06-06</strain>
    </source>
</reference>
<sequence>DEYFAKLFCPATNYSNKLLQDKAKNLRELVNWKQNILARFSTVKIKTILVDGIKEGKIKKDGIIKVKVLLFSGKLTRDELKAELILVQSDGKRFIAEPIITPLKPSDTRESGILTYTLEYQVVDTGFYSYGIRVYPQNPLLLHPANAGVVYWG</sequence>
<protein>
    <recommendedName>
        <fullName evidence="2">DUF3417 domain-containing protein</fullName>
    </recommendedName>
</protein>
<evidence type="ECO:0000313" key="1">
    <source>
        <dbReference type="EMBL" id="GAJ10288.1"/>
    </source>
</evidence>
<name>X1TY70_9ZZZZ</name>
<organism evidence="1">
    <name type="scientific">marine sediment metagenome</name>
    <dbReference type="NCBI Taxonomy" id="412755"/>
    <lineage>
        <taxon>unclassified sequences</taxon>
        <taxon>metagenomes</taxon>
        <taxon>ecological metagenomes</taxon>
    </lineage>
</organism>
<evidence type="ECO:0008006" key="2">
    <source>
        <dbReference type="Google" id="ProtNLM"/>
    </source>
</evidence>
<gene>
    <name evidence="1" type="ORF">S12H4_49200</name>
</gene>